<dbReference type="GO" id="GO:0016787">
    <property type="term" value="F:hydrolase activity"/>
    <property type="evidence" value="ECO:0007669"/>
    <property type="project" value="UniProtKB-KW"/>
</dbReference>
<organism evidence="1 2">
    <name type="scientific">Mycobacterium paraterrae</name>
    <dbReference type="NCBI Taxonomy" id="577492"/>
    <lineage>
        <taxon>Bacteria</taxon>
        <taxon>Bacillati</taxon>
        <taxon>Actinomycetota</taxon>
        <taxon>Actinomycetes</taxon>
        <taxon>Mycobacteriales</taxon>
        <taxon>Mycobacteriaceae</taxon>
        <taxon>Mycobacterium</taxon>
    </lineage>
</organism>
<dbReference type="Pfam" id="PF13419">
    <property type="entry name" value="HAD_2"/>
    <property type="match status" value="1"/>
</dbReference>
<name>A0ABY3VU46_9MYCO</name>
<dbReference type="SUPFAM" id="SSF56784">
    <property type="entry name" value="HAD-like"/>
    <property type="match status" value="1"/>
</dbReference>
<evidence type="ECO:0000313" key="1">
    <source>
        <dbReference type="EMBL" id="UMB71951.1"/>
    </source>
</evidence>
<keyword evidence="2" id="KW-1185">Reference proteome</keyword>
<gene>
    <name evidence="1" type="ORF">MKK62_12425</name>
</gene>
<protein>
    <submittedName>
        <fullName evidence="1">HAD-IA family hydrolase</fullName>
    </submittedName>
</protein>
<dbReference type="InterPro" id="IPR023214">
    <property type="entry name" value="HAD_sf"/>
</dbReference>
<dbReference type="InterPro" id="IPR023198">
    <property type="entry name" value="PGP-like_dom2"/>
</dbReference>
<dbReference type="Gene3D" id="3.40.50.1000">
    <property type="entry name" value="HAD superfamily/HAD-like"/>
    <property type="match status" value="1"/>
</dbReference>
<dbReference type="Gene3D" id="1.10.150.240">
    <property type="entry name" value="Putative phosphatase, domain 2"/>
    <property type="match status" value="1"/>
</dbReference>
<dbReference type="PANTHER" id="PTHR42896">
    <property type="entry name" value="XYLULOSE-1,5-BISPHOSPHATE (XUBP) PHOSPHATASE"/>
    <property type="match status" value="1"/>
</dbReference>
<dbReference type="NCBIfam" id="TIGR01509">
    <property type="entry name" value="HAD-SF-IA-v3"/>
    <property type="match status" value="1"/>
</dbReference>
<reference evidence="1" key="1">
    <citation type="submission" date="2022-08" db="EMBL/GenBank/DDBJ databases">
        <title>Whole genome sequencing of non-tuberculosis mycobacteria type-strains.</title>
        <authorList>
            <person name="Igarashi Y."/>
            <person name="Osugi A."/>
            <person name="Mitarai S."/>
        </authorList>
    </citation>
    <scope>NUCLEOTIDE SEQUENCE</scope>
    <source>
        <strain evidence="1">DSM 45127</strain>
    </source>
</reference>
<proteinExistence type="predicted"/>
<dbReference type="InterPro" id="IPR036412">
    <property type="entry name" value="HAD-like_sf"/>
</dbReference>
<dbReference type="InterPro" id="IPR041492">
    <property type="entry name" value="HAD_2"/>
</dbReference>
<dbReference type="InterPro" id="IPR044999">
    <property type="entry name" value="CbbY-like"/>
</dbReference>
<sequence>MPAILFGSISTLVDTSELQRRAFNEAFEAHGLDWHWSQPDYVAMLDSNGGAQRIADYAEARGEEVDADAVHATKSQIFQELLSSAGLKTRPGVIETVNEAKRRDVKLGFVTTTTPENVSALLATLSPELGADAFDLIVDRDAVPNPKPNADVYRFALEQLGEDASSTVAIEDNVGGVASASAAGVKCIAFPNENTTDGDFADATETVETLDAEQLVALVA</sequence>
<dbReference type="Proteomes" id="UP001055336">
    <property type="component" value="Chromosome"/>
</dbReference>
<evidence type="ECO:0000313" key="2">
    <source>
        <dbReference type="Proteomes" id="UP001055336"/>
    </source>
</evidence>
<keyword evidence="1" id="KW-0378">Hydrolase</keyword>
<accession>A0ABY3VU46</accession>
<dbReference type="EMBL" id="CP092488">
    <property type="protein sequence ID" value="UMB71951.1"/>
    <property type="molecule type" value="Genomic_DNA"/>
</dbReference>
<dbReference type="PANTHER" id="PTHR42896:SF2">
    <property type="entry name" value="CBBY-LIKE PROTEIN"/>
    <property type="match status" value="1"/>
</dbReference>
<dbReference type="RefSeq" id="WP_240263678.1">
    <property type="nucleotide sequence ID" value="NZ_CP092488.2"/>
</dbReference>
<dbReference type="InterPro" id="IPR006439">
    <property type="entry name" value="HAD-SF_hydro_IA"/>
</dbReference>